<dbReference type="eggNOG" id="ENOG5030VEC">
    <property type="taxonomic scope" value="Bacteria"/>
</dbReference>
<dbReference type="RefSeq" id="WP_006037036.1">
    <property type="nucleotide sequence ID" value="NZ_AEDD01000002.1"/>
</dbReference>
<dbReference type="OrthoDB" id="2645616at2"/>
<evidence type="ECO:0000313" key="2">
    <source>
        <dbReference type="EMBL" id="EFM12341.1"/>
    </source>
</evidence>
<name>E0I5U9_9BACL</name>
<evidence type="ECO:0000313" key="3">
    <source>
        <dbReference type="Proteomes" id="UP000005387"/>
    </source>
</evidence>
<protein>
    <submittedName>
        <fullName evidence="2">Uncharacterized protein</fullName>
    </submittedName>
</protein>
<reference evidence="2 3" key="1">
    <citation type="submission" date="2010-07" db="EMBL/GenBank/DDBJ databases">
        <title>The draft genome of Paenibacillus curdlanolyticus YK9.</title>
        <authorList>
            <consortium name="US DOE Joint Genome Institute (JGI-PGF)"/>
            <person name="Lucas S."/>
            <person name="Copeland A."/>
            <person name="Lapidus A."/>
            <person name="Cheng J.-F."/>
            <person name="Bruce D."/>
            <person name="Goodwin L."/>
            <person name="Pitluck S."/>
            <person name="Land M.L."/>
            <person name="Hauser L."/>
            <person name="Chang Y.-J."/>
            <person name="Jeffries C."/>
            <person name="Anderson I.J."/>
            <person name="Johnson E."/>
            <person name="Loganathan U."/>
            <person name="Mulhopadhyay B."/>
            <person name="Kyrpides N."/>
            <person name="Woyke T.J."/>
        </authorList>
    </citation>
    <scope>NUCLEOTIDE SEQUENCE [LARGE SCALE GENOMIC DNA]</scope>
    <source>
        <strain evidence="2 3">YK9</strain>
    </source>
</reference>
<keyword evidence="1" id="KW-0175">Coiled coil</keyword>
<accession>E0I5U9</accession>
<organism evidence="2 3">
    <name type="scientific">Paenibacillus curdlanolyticus YK9</name>
    <dbReference type="NCBI Taxonomy" id="717606"/>
    <lineage>
        <taxon>Bacteria</taxon>
        <taxon>Bacillati</taxon>
        <taxon>Bacillota</taxon>
        <taxon>Bacilli</taxon>
        <taxon>Bacillales</taxon>
        <taxon>Paenibacillaceae</taxon>
        <taxon>Paenibacillus</taxon>
    </lineage>
</organism>
<sequence length="87" mass="9928">MHASPTIVYANRISDSETMANKLIYQVRSNHLSNTDLDNLQARCKSELTELRQELDEILNELRQLAAKMNASEADPFLDHMVQRKAA</sequence>
<evidence type="ECO:0000256" key="1">
    <source>
        <dbReference type="SAM" id="Coils"/>
    </source>
</evidence>
<feature type="coiled-coil region" evidence="1">
    <location>
        <begin position="37"/>
        <end position="75"/>
    </location>
</feature>
<dbReference type="AlphaFoldDB" id="E0I5U9"/>
<keyword evidence="3" id="KW-1185">Reference proteome</keyword>
<proteinExistence type="predicted"/>
<dbReference type="Proteomes" id="UP000005387">
    <property type="component" value="Unassembled WGS sequence"/>
</dbReference>
<dbReference type="EMBL" id="AEDD01000002">
    <property type="protein sequence ID" value="EFM12341.1"/>
    <property type="molecule type" value="Genomic_DNA"/>
</dbReference>
<gene>
    <name evidence="2" type="ORF">PaecuDRAFT_1021</name>
</gene>